<dbReference type="InterPro" id="IPR052514">
    <property type="entry name" value="SAM-dependent_MTase"/>
</dbReference>
<protein>
    <recommendedName>
        <fullName evidence="1">Methyltransferase FkbM domain-containing protein</fullName>
    </recommendedName>
</protein>
<gene>
    <name evidence="2" type="ORF">CHR90_08980</name>
</gene>
<name>A0A255XRA2_9PROT</name>
<dbReference type="OrthoDB" id="9814604at2"/>
<organism evidence="2 3">
    <name type="scientific">Elstera cyanobacteriorum</name>
    <dbReference type="NCBI Taxonomy" id="2022747"/>
    <lineage>
        <taxon>Bacteria</taxon>
        <taxon>Pseudomonadati</taxon>
        <taxon>Pseudomonadota</taxon>
        <taxon>Alphaproteobacteria</taxon>
        <taxon>Rhodospirillales</taxon>
        <taxon>Rhodospirillaceae</taxon>
        <taxon>Elstera</taxon>
    </lineage>
</organism>
<keyword evidence="3" id="KW-1185">Reference proteome</keyword>
<dbReference type="Proteomes" id="UP000216361">
    <property type="component" value="Unassembled WGS sequence"/>
</dbReference>
<comment type="caution">
    <text evidence="2">The sequence shown here is derived from an EMBL/GenBank/DDBJ whole genome shotgun (WGS) entry which is preliminary data.</text>
</comment>
<feature type="domain" description="Methyltransferase FkbM" evidence="1">
    <location>
        <begin position="63"/>
        <end position="233"/>
    </location>
</feature>
<dbReference type="RefSeq" id="WP_094408642.1">
    <property type="nucleotide sequence ID" value="NZ_BMJZ01000004.1"/>
</dbReference>
<dbReference type="Pfam" id="PF05050">
    <property type="entry name" value="Methyltransf_21"/>
    <property type="match status" value="1"/>
</dbReference>
<evidence type="ECO:0000313" key="2">
    <source>
        <dbReference type="EMBL" id="OYQ19537.1"/>
    </source>
</evidence>
<dbReference type="PANTHER" id="PTHR34203">
    <property type="entry name" value="METHYLTRANSFERASE, FKBM FAMILY PROTEIN"/>
    <property type="match status" value="1"/>
</dbReference>
<dbReference type="InterPro" id="IPR006342">
    <property type="entry name" value="FkbM_mtfrase"/>
</dbReference>
<evidence type="ECO:0000259" key="1">
    <source>
        <dbReference type="Pfam" id="PF05050"/>
    </source>
</evidence>
<dbReference type="NCBIfam" id="TIGR01444">
    <property type="entry name" value="fkbM_fam"/>
    <property type="match status" value="1"/>
</dbReference>
<proteinExistence type="predicted"/>
<dbReference type="Gene3D" id="3.40.50.150">
    <property type="entry name" value="Vaccinia Virus protein VP39"/>
    <property type="match status" value="1"/>
</dbReference>
<dbReference type="SUPFAM" id="SSF53335">
    <property type="entry name" value="S-adenosyl-L-methionine-dependent methyltransferases"/>
    <property type="match status" value="1"/>
</dbReference>
<evidence type="ECO:0000313" key="3">
    <source>
        <dbReference type="Proteomes" id="UP000216361"/>
    </source>
</evidence>
<dbReference type="EMBL" id="NOXS01000031">
    <property type="protein sequence ID" value="OYQ19537.1"/>
    <property type="molecule type" value="Genomic_DNA"/>
</dbReference>
<accession>A0A255XRA2</accession>
<sequence length="275" mass="29580">MIAAGRMLTKRLLRATFGEGATRYAHALYHAVLRRIGAFGVPETAATQRLLAALAGQAGTIIDVGVNIGRFSWFLARHRRPGVPLYGFEPNAEAYALALRNLAGLPALTLLPVGLAENDQTATLAVPQDATGTPVSGLGYILDGPPPADHRATQAVTLKRLDGLIAAGTIRLAPPVLLKIDIEGYEPPALAGMAELLTQHHPWIFFECEPAHLRRAGYDWPDVFGPLHHLGYVILTDQDGVFISVTEPIQGVVNYFALMPDQIPPLASFASFANR</sequence>
<dbReference type="PANTHER" id="PTHR34203:SF15">
    <property type="entry name" value="SLL1173 PROTEIN"/>
    <property type="match status" value="1"/>
</dbReference>
<dbReference type="InterPro" id="IPR029063">
    <property type="entry name" value="SAM-dependent_MTases_sf"/>
</dbReference>
<dbReference type="AlphaFoldDB" id="A0A255XRA2"/>
<reference evidence="2 3" key="1">
    <citation type="submission" date="2017-07" db="EMBL/GenBank/DDBJ databases">
        <title>Elstera cyanobacteriorum sp. nov., a novel bacterium isolated from cyanobacterial aggregates in a eutrophic lake.</title>
        <authorList>
            <person name="Cai H."/>
        </authorList>
    </citation>
    <scope>NUCLEOTIDE SEQUENCE [LARGE SCALE GENOMIC DNA]</scope>
    <source>
        <strain evidence="2 3">TH019</strain>
    </source>
</reference>